<evidence type="ECO:0000313" key="2">
    <source>
        <dbReference type="Proteomes" id="UP000272117"/>
    </source>
</evidence>
<dbReference type="EMBL" id="RJJD01000023">
    <property type="protein sequence ID" value="RNI22046.1"/>
    <property type="molecule type" value="Genomic_DNA"/>
</dbReference>
<gene>
    <name evidence="1" type="ORF">EFB08_23220</name>
</gene>
<sequence>MGTQLKLGTIGQRHNHDAALVLHRSGEDSGLFPGVWVKEGDGAFEPAAITLTHRLPVELRRVQRGVHVGEAFAGLKLMEPSITTSSVWPLVVLAPFSTLNSDSGVT</sequence>
<name>A0A3M9M977_9BACT</name>
<evidence type="ECO:0000313" key="1">
    <source>
        <dbReference type="EMBL" id="RNI22046.1"/>
    </source>
</evidence>
<keyword evidence="2" id="KW-1185">Reference proteome</keyword>
<accession>A0A3M9M977</accession>
<proteinExistence type="predicted"/>
<dbReference type="AlphaFoldDB" id="A0A3M9M977"/>
<reference evidence="1 2" key="1">
    <citation type="submission" date="2018-11" db="EMBL/GenBank/DDBJ databases">
        <title>Rufibacter latericius sp. nov., isolated from water in Baiyang Lake.</title>
        <authorList>
            <person name="Yang Y."/>
        </authorList>
    </citation>
    <scope>NUCLEOTIDE SEQUENCE [LARGE SCALE GENOMIC DNA]</scope>
    <source>
        <strain evidence="1 2">R-22-1c-1</strain>
    </source>
</reference>
<protein>
    <submittedName>
        <fullName evidence="1">Uncharacterized protein</fullName>
    </submittedName>
</protein>
<dbReference type="Proteomes" id="UP000272117">
    <property type="component" value="Unassembled WGS sequence"/>
</dbReference>
<organism evidence="1 2">
    <name type="scientific">Rufibacter latericius</name>
    <dbReference type="NCBI Taxonomy" id="2487040"/>
    <lineage>
        <taxon>Bacteria</taxon>
        <taxon>Pseudomonadati</taxon>
        <taxon>Bacteroidota</taxon>
        <taxon>Cytophagia</taxon>
        <taxon>Cytophagales</taxon>
        <taxon>Hymenobacteraceae</taxon>
        <taxon>Rufibacter</taxon>
    </lineage>
</organism>
<comment type="caution">
    <text evidence="1">The sequence shown here is derived from an EMBL/GenBank/DDBJ whole genome shotgun (WGS) entry which is preliminary data.</text>
</comment>